<dbReference type="InterPro" id="IPR036640">
    <property type="entry name" value="ABC1_TM_sf"/>
</dbReference>
<feature type="transmembrane region" description="Helical" evidence="7">
    <location>
        <begin position="164"/>
        <end position="186"/>
    </location>
</feature>
<organism evidence="10 11">
    <name type="scientific">Roseomonas elaeocarpi</name>
    <dbReference type="NCBI Taxonomy" id="907779"/>
    <lineage>
        <taxon>Bacteria</taxon>
        <taxon>Pseudomonadati</taxon>
        <taxon>Pseudomonadota</taxon>
        <taxon>Alphaproteobacteria</taxon>
        <taxon>Acetobacterales</taxon>
        <taxon>Roseomonadaceae</taxon>
        <taxon>Roseomonas</taxon>
    </lineage>
</organism>
<evidence type="ECO:0000256" key="4">
    <source>
        <dbReference type="ARBA" id="ARBA00022840"/>
    </source>
</evidence>
<feature type="transmembrane region" description="Helical" evidence="7">
    <location>
        <begin position="242"/>
        <end position="266"/>
    </location>
</feature>
<proteinExistence type="predicted"/>
<dbReference type="Proteomes" id="UP001589865">
    <property type="component" value="Unassembled WGS sequence"/>
</dbReference>
<feature type="domain" description="ABC transmembrane type-1" evidence="9">
    <location>
        <begin position="32"/>
        <end position="305"/>
    </location>
</feature>
<sequence length="564" mass="59444">MSSKPAEDAAAKAFLARLAREDRSRLLRPVMLGLAAALCGVCQAWFIATLLAALLGFPGAGWGELAAAAVLALVQVGLAVAQERAQQAAGSAARARLRARVQARLLELGPADERPAGERAALIVDRVEALDGYFARWLPAARLAVIVPVAIAAAAAVADPVGGLILLAGAVLVPLSMALTGIGAAVQSRRQFEALQQLSGRFLDRVRGLPTLVLFNRQDDEAGALGRAADELRVRTLRVLRVAFLGSAAMELIAAAILGCLAWRHAALATGGHPSPTAALFVLILVPAFFAPLRAFSAAYNERMSAAGAAAALAPLLDAPAAEGLRLEEIPPDVVLTVEDLTLRYDPARPPALDGVSFRVLPGETLVLAGPSGSGKSSVLRVLLGFRRPDAGRVALNGRDALALHPAELRRLIAYVPQKPHLFRTTIRDNIRFARPEADDAAVEHAAREARVLDFTRALPDGLDTVVGEGGWGLSGGQAQRVALARAFLRDRPLVLLDEPTAHLDPGTEAEVLDGLRRLCAGRTAVIASHSPLLRDRFPARILTLENGRAVANRRSSREAGHVA</sequence>
<feature type="transmembrane region" description="Helical" evidence="7">
    <location>
        <begin position="278"/>
        <end position="296"/>
    </location>
</feature>
<dbReference type="RefSeq" id="WP_377046648.1">
    <property type="nucleotide sequence ID" value="NZ_JBHLUN010000021.1"/>
</dbReference>
<dbReference type="Pfam" id="PF00005">
    <property type="entry name" value="ABC_tran"/>
    <property type="match status" value="1"/>
</dbReference>
<dbReference type="NCBIfam" id="TIGR02857">
    <property type="entry name" value="CydD"/>
    <property type="match status" value="1"/>
</dbReference>
<dbReference type="PANTHER" id="PTHR24221">
    <property type="entry name" value="ATP-BINDING CASSETTE SUB-FAMILY B"/>
    <property type="match status" value="1"/>
</dbReference>
<evidence type="ECO:0000259" key="8">
    <source>
        <dbReference type="PROSITE" id="PS50893"/>
    </source>
</evidence>
<dbReference type="InterPro" id="IPR014216">
    <property type="entry name" value="ABC_transptr_CydD"/>
</dbReference>
<evidence type="ECO:0000256" key="1">
    <source>
        <dbReference type="ARBA" id="ARBA00004651"/>
    </source>
</evidence>
<evidence type="ECO:0000313" key="11">
    <source>
        <dbReference type="Proteomes" id="UP001589865"/>
    </source>
</evidence>
<dbReference type="InterPro" id="IPR017871">
    <property type="entry name" value="ABC_transporter-like_CS"/>
</dbReference>
<dbReference type="InterPro" id="IPR039421">
    <property type="entry name" value="Type_1_exporter"/>
</dbReference>
<keyword evidence="3" id="KW-0547">Nucleotide-binding</keyword>
<name>A0ABV6JYU2_9PROT</name>
<evidence type="ECO:0000259" key="9">
    <source>
        <dbReference type="PROSITE" id="PS50929"/>
    </source>
</evidence>
<evidence type="ECO:0000256" key="3">
    <source>
        <dbReference type="ARBA" id="ARBA00022741"/>
    </source>
</evidence>
<keyword evidence="4" id="KW-0067">ATP-binding</keyword>
<dbReference type="PROSITE" id="PS00211">
    <property type="entry name" value="ABC_TRANSPORTER_1"/>
    <property type="match status" value="1"/>
</dbReference>
<evidence type="ECO:0000256" key="5">
    <source>
        <dbReference type="ARBA" id="ARBA00022989"/>
    </source>
</evidence>
<dbReference type="Gene3D" id="1.20.1560.10">
    <property type="entry name" value="ABC transporter type 1, transmembrane domain"/>
    <property type="match status" value="1"/>
</dbReference>
<keyword evidence="2 7" id="KW-0812">Transmembrane</keyword>
<dbReference type="Gene3D" id="3.40.50.300">
    <property type="entry name" value="P-loop containing nucleotide triphosphate hydrolases"/>
    <property type="match status" value="1"/>
</dbReference>
<comment type="subcellular location">
    <subcellularLocation>
        <location evidence="1">Cell membrane</location>
        <topology evidence="1">Multi-pass membrane protein</topology>
    </subcellularLocation>
</comment>
<keyword evidence="11" id="KW-1185">Reference proteome</keyword>
<comment type="caution">
    <text evidence="10">The sequence shown here is derived from an EMBL/GenBank/DDBJ whole genome shotgun (WGS) entry which is preliminary data.</text>
</comment>
<dbReference type="EMBL" id="JBHLUN010000021">
    <property type="protein sequence ID" value="MFC0410889.1"/>
    <property type="molecule type" value="Genomic_DNA"/>
</dbReference>
<dbReference type="InterPro" id="IPR003593">
    <property type="entry name" value="AAA+_ATPase"/>
</dbReference>
<evidence type="ECO:0000256" key="2">
    <source>
        <dbReference type="ARBA" id="ARBA00022692"/>
    </source>
</evidence>
<dbReference type="InterPro" id="IPR027417">
    <property type="entry name" value="P-loop_NTPase"/>
</dbReference>
<dbReference type="PROSITE" id="PS50929">
    <property type="entry name" value="ABC_TM1F"/>
    <property type="match status" value="1"/>
</dbReference>
<feature type="transmembrane region" description="Helical" evidence="7">
    <location>
        <begin position="61"/>
        <end position="81"/>
    </location>
</feature>
<dbReference type="SUPFAM" id="SSF52540">
    <property type="entry name" value="P-loop containing nucleoside triphosphate hydrolases"/>
    <property type="match status" value="1"/>
</dbReference>
<evidence type="ECO:0000256" key="6">
    <source>
        <dbReference type="ARBA" id="ARBA00023136"/>
    </source>
</evidence>
<keyword evidence="5 7" id="KW-1133">Transmembrane helix</keyword>
<feature type="transmembrane region" description="Helical" evidence="7">
    <location>
        <begin position="140"/>
        <end position="158"/>
    </location>
</feature>
<dbReference type="InterPro" id="IPR011527">
    <property type="entry name" value="ABC1_TM_dom"/>
</dbReference>
<dbReference type="PANTHER" id="PTHR24221:SF590">
    <property type="entry name" value="COMPONENT LINKED WITH THE ASSEMBLY OF CYTOCHROME' TRANSPORT TRANSMEMBRANE ATP-BINDING PROTEIN ABC TRANSPORTER CYDD-RELATED"/>
    <property type="match status" value="1"/>
</dbReference>
<feature type="domain" description="ABC transporter" evidence="8">
    <location>
        <begin position="336"/>
        <end position="563"/>
    </location>
</feature>
<dbReference type="Pfam" id="PF00664">
    <property type="entry name" value="ABC_membrane"/>
    <property type="match status" value="1"/>
</dbReference>
<gene>
    <name evidence="10" type="primary">cydD</name>
    <name evidence="10" type="ORF">ACFFGY_21810</name>
</gene>
<keyword evidence="6 7" id="KW-0472">Membrane</keyword>
<dbReference type="PROSITE" id="PS50893">
    <property type="entry name" value="ABC_TRANSPORTER_2"/>
    <property type="match status" value="1"/>
</dbReference>
<evidence type="ECO:0000313" key="10">
    <source>
        <dbReference type="EMBL" id="MFC0410889.1"/>
    </source>
</evidence>
<dbReference type="SMART" id="SM00382">
    <property type="entry name" value="AAA"/>
    <property type="match status" value="1"/>
</dbReference>
<accession>A0ABV6JYU2</accession>
<feature type="transmembrane region" description="Helical" evidence="7">
    <location>
        <begin position="30"/>
        <end position="55"/>
    </location>
</feature>
<evidence type="ECO:0000256" key="7">
    <source>
        <dbReference type="SAM" id="Phobius"/>
    </source>
</evidence>
<dbReference type="InterPro" id="IPR003439">
    <property type="entry name" value="ABC_transporter-like_ATP-bd"/>
</dbReference>
<protein>
    <submittedName>
        <fullName evidence="10">Thiol reductant ABC exporter subunit CydD</fullName>
    </submittedName>
</protein>
<reference evidence="10 11" key="1">
    <citation type="submission" date="2024-09" db="EMBL/GenBank/DDBJ databases">
        <authorList>
            <person name="Sun Q."/>
            <person name="Mori K."/>
        </authorList>
    </citation>
    <scope>NUCLEOTIDE SEQUENCE [LARGE SCALE GENOMIC DNA]</scope>
    <source>
        <strain evidence="10 11">TBRC 5777</strain>
    </source>
</reference>
<dbReference type="SUPFAM" id="SSF90123">
    <property type="entry name" value="ABC transporter transmembrane region"/>
    <property type="match status" value="1"/>
</dbReference>